<dbReference type="Pfam" id="PF00069">
    <property type="entry name" value="Pkinase"/>
    <property type="match status" value="1"/>
</dbReference>
<keyword evidence="3 6" id="KW-0547">Nucleotide-binding</keyword>
<dbReference type="Gene3D" id="3.30.200.20">
    <property type="entry name" value="Phosphorylase Kinase, domain 1"/>
    <property type="match status" value="1"/>
</dbReference>
<dbReference type="GO" id="GO:0009272">
    <property type="term" value="P:fungal-type cell wall biogenesis"/>
    <property type="evidence" value="ECO:0007669"/>
    <property type="project" value="UniProtKB-ARBA"/>
</dbReference>
<protein>
    <submittedName>
        <fullName evidence="9">BA75_00031T0</fullName>
    </submittedName>
</protein>
<feature type="domain" description="Protein kinase" evidence="8">
    <location>
        <begin position="37"/>
        <end position="336"/>
    </location>
</feature>
<dbReference type="GO" id="GO:0030447">
    <property type="term" value="P:filamentous growth"/>
    <property type="evidence" value="ECO:0007669"/>
    <property type="project" value="UniProtKB-ARBA"/>
</dbReference>
<dbReference type="PROSITE" id="PS00108">
    <property type="entry name" value="PROTEIN_KINASE_ST"/>
    <property type="match status" value="1"/>
</dbReference>
<dbReference type="EMBL" id="CP014584">
    <property type="protein sequence ID" value="ANZ73704.1"/>
    <property type="molecule type" value="Genomic_DNA"/>
</dbReference>
<evidence type="ECO:0000256" key="5">
    <source>
        <dbReference type="ARBA" id="ARBA00022840"/>
    </source>
</evidence>
<dbReference type="InterPro" id="IPR008271">
    <property type="entry name" value="Ser/Thr_kinase_AS"/>
</dbReference>
<proteinExistence type="inferred from homology"/>
<comment type="similarity">
    <text evidence="7">Belongs to the protein kinase superfamily.</text>
</comment>
<dbReference type="AlphaFoldDB" id="A0A1B2J6T5"/>
<dbReference type="SMART" id="SM00220">
    <property type="entry name" value="S_TKc"/>
    <property type="match status" value="1"/>
</dbReference>
<dbReference type="InterPro" id="IPR000719">
    <property type="entry name" value="Prot_kinase_dom"/>
</dbReference>
<evidence type="ECO:0000256" key="2">
    <source>
        <dbReference type="ARBA" id="ARBA00022679"/>
    </source>
</evidence>
<accession>A0A1B2J6T5</accession>
<organism evidence="9 10">
    <name type="scientific">Komagataella pastoris</name>
    <name type="common">Yeast</name>
    <name type="synonym">Pichia pastoris</name>
    <dbReference type="NCBI Taxonomy" id="4922"/>
    <lineage>
        <taxon>Eukaryota</taxon>
        <taxon>Fungi</taxon>
        <taxon>Dikarya</taxon>
        <taxon>Ascomycota</taxon>
        <taxon>Saccharomycotina</taxon>
        <taxon>Pichiomycetes</taxon>
        <taxon>Pichiales</taxon>
        <taxon>Pichiaceae</taxon>
        <taxon>Komagataella</taxon>
    </lineage>
</organism>
<dbReference type="GO" id="GO:0004674">
    <property type="term" value="F:protein serine/threonine kinase activity"/>
    <property type="evidence" value="ECO:0007669"/>
    <property type="project" value="UniProtKB-KW"/>
</dbReference>
<dbReference type="SUPFAM" id="SSF56112">
    <property type="entry name" value="Protein kinase-like (PK-like)"/>
    <property type="match status" value="1"/>
</dbReference>
<dbReference type="FunFam" id="1.10.510.10:FF:000040">
    <property type="entry name" value="Mitogen-activated protein kinase"/>
    <property type="match status" value="1"/>
</dbReference>
<evidence type="ECO:0000259" key="8">
    <source>
        <dbReference type="PROSITE" id="PS50011"/>
    </source>
</evidence>
<evidence type="ECO:0000313" key="9">
    <source>
        <dbReference type="EMBL" id="ANZ73704.1"/>
    </source>
</evidence>
<dbReference type="OrthoDB" id="192887at2759"/>
<evidence type="ECO:0000256" key="1">
    <source>
        <dbReference type="ARBA" id="ARBA00022527"/>
    </source>
</evidence>
<dbReference type="InterPro" id="IPR050117">
    <property type="entry name" value="MAPK"/>
</dbReference>
<keyword evidence="10" id="KW-1185">Reference proteome</keyword>
<name>A0A1B2J6T5_PICPA</name>
<dbReference type="Proteomes" id="UP000094565">
    <property type="component" value="Chromosome 1"/>
</dbReference>
<evidence type="ECO:0000256" key="6">
    <source>
        <dbReference type="PROSITE-ProRule" id="PRU10141"/>
    </source>
</evidence>
<dbReference type="PROSITE" id="PS50011">
    <property type="entry name" value="PROTEIN_KINASE_DOM"/>
    <property type="match status" value="1"/>
</dbReference>
<evidence type="ECO:0000313" key="10">
    <source>
        <dbReference type="Proteomes" id="UP000094565"/>
    </source>
</evidence>
<keyword evidence="4" id="KW-0418">Kinase</keyword>
<dbReference type="InterPro" id="IPR017441">
    <property type="entry name" value="Protein_kinase_ATP_BS"/>
</dbReference>
<reference evidence="9 10" key="1">
    <citation type="submission" date="2016-02" db="EMBL/GenBank/DDBJ databases">
        <title>Comparative genomic and transcriptomic foundation for Pichia pastoris.</title>
        <authorList>
            <person name="Love K.R."/>
            <person name="Shah K.A."/>
            <person name="Whittaker C.A."/>
            <person name="Wu J."/>
            <person name="Bartlett M.C."/>
            <person name="Ma D."/>
            <person name="Leeson R.L."/>
            <person name="Priest M."/>
            <person name="Young S.K."/>
            <person name="Love J.C."/>
        </authorList>
    </citation>
    <scope>NUCLEOTIDE SEQUENCE [LARGE SCALE GENOMIC DNA]</scope>
    <source>
        <strain evidence="9 10">ATCC 28485</strain>
    </source>
</reference>
<dbReference type="GO" id="GO:0005524">
    <property type="term" value="F:ATP binding"/>
    <property type="evidence" value="ECO:0007669"/>
    <property type="project" value="UniProtKB-UniRule"/>
</dbReference>
<evidence type="ECO:0000256" key="3">
    <source>
        <dbReference type="ARBA" id="ARBA00022741"/>
    </source>
</evidence>
<evidence type="ECO:0000256" key="4">
    <source>
        <dbReference type="ARBA" id="ARBA00022777"/>
    </source>
</evidence>
<dbReference type="PANTHER" id="PTHR24055">
    <property type="entry name" value="MITOGEN-ACTIVATED PROTEIN KINASE"/>
    <property type="match status" value="1"/>
</dbReference>
<gene>
    <name evidence="9" type="primary">SMK1</name>
    <name evidence="9" type="ORF">ATY40_BA7500031</name>
</gene>
<sequence length="388" mass="44789">MISSQKPISNKKAGVEVAVKKEYSVYSKANFYLNSRYQVQQVLGKGSYGVVCSVIDLKSENPVPLAVKKVSNIFTREVLLRRAIRELKLMKFFRGHRNIINLVDLDIVYIKPYDGLYCFQELVDYDLARVIHSNVQFSEFHIQSFLYQILCGVKYIHSADVIHRDLKPGNILVTVLGNLKICDFGLARGINHQFMQGSSRPKDNAITNYVATRWYRAPELIFSRKEYGKAVDMWAVGCIFGELYGRKPLFIGDSQMSQIAEIVKVLGSPSREVIMAYGSHLAWDYFQPPKPQYRPLKWSHVYPYASSSALDLLSSLVCWEAKRRFDVEAAISHEFLSAVRNKSQEPRCKSVFDFRWEKENTSLEDLKILLHEEVTQFKNERENYIQPK</sequence>
<dbReference type="InterPro" id="IPR011009">
    <property type="entry name" value="Kinase-like_dom_sf"/>
</dbReference>
<feature type="binding site" evidence="6">
    <location>
        <position position="69"/>
    </location>
    <ligand>
        <name>ATP</name>
        <dbReference type="ChEBI" id="CHEBI:30616"/>
    </ligand>
</feature>
<evidence type="ECO:0000256" key="7">
    <source>
        <dbReference type="RuleBase" id="RU000304"/>
    </source>
</evidence>
<keyword evidence="1 7" id="KW-0723">Serine/threonine-protein kinase</keyword>
<dbReference type="Gene3D" id="1.10.510.10">
    <property type="entry name" value="Transferase(Phosphotransferase) domain 1"/>
    <property type="match status" value="1"/>
</dbReference>
<dbReference type="PROSITE" id="PS00107">
    <property type="entry name" value="PROTEIN_KINASE_ATP"/>
    <property type="match status" value="1"/>
</dbReference>
<keyword evidence="2" id="KW-0808">Transferase</keyword>
<keyword evidence="5 6" id="KW-0067">ATP-binding</keyword>